<organism evidence="2 3">
    <name type="scientific">Methylorubrum rhodinum</name>
    <dbReference type="NCBI Taxonomy" id="29428"/>
    <lineage>
        <taxon>Bacteria</taxon>
        <taxon>Pseudomonadati</taxon>
        <taxon>Pseudomonadota</taxon>
        <taxon>Alphaproteobacteria</taxon>
        <taxon>Hyphomicrobiales</taxon>
        <taxon>Methylobacteriaceae</taxon>
        <taxon>Methylorubrum</taxon>
    </lineage>
</organism>
<comment type="caution">
    <text evidence="2">The sequence shown here is derived from an EMBL/GenBank/DDBJ whole genome shotgun (WGS) entry which is preliminary data.</text>
</comment>
<dbReference type="Proteomes" id="UP000583454">
    <property type="component" value="Unassembled WGS sequence"/>
</dbReference>
<reference evidence="2 3" key="1">
    <citation type="submission" date="2020-08" db="EMBL/GenBank/DDBJ databases">
        <title>Genomic Encyclopedia of Type Strains, Phase IV (KMG-IV): sequencing the most valuable type-strain genomes for metagenomic binning, comparative biology and taxonomic classification.</title>
        <authorList>
            <person name="Goeker M."/>
        </authorList>
    </citation>
    <scope>NUCLEOTIDE SEQUENCE [LARGE SCALE GENOMIC DNA]</scope>
    <source>
        <strain evidence="2 3">DSM 2163</strain>
    </source>
</reference>
<dbReference type="RefSeq" id="WP_183573823.1">
    <property type="nucleotide sequence ID" value="NZ_JACHOP010000035.1"/>
</dbReference>
<name>A0A840ZSN5_9HYPH</name>
<dbReference type="InterPro" id="IPR007047">
    <property type="entry name" value="Flp_Fap"/>
</dbReference>
<keyword evidence="1" id="KW-0472">Membrane</keyword>
<evidence type="ECO:0000256" key="1">
    <source>
        <dbReference type="SAM" id="Phobius"/>
    </source>
</evidence>
<dbReference type="EMBL" id="JACHOP010000035">
    <property type="protein sequence ID" value="MBB5760144.1"/>
    <property type="molecule type" value="Genomic_DNA"/>
</dbReference>
<evidence type="ECO:0000313" key="2">
    <source>
        <dbReference type="EMBL" id="MBB5760144.1"/>
    </source>
</evidence>
<keyword evidence="3" id="KW-1185">Reference proteome</keyword>
<evidence type="ECO:0000313" key="3">
    <source>
        <dbReference type="Proteomes" id="UP000583454"/>
    </source>
</evidence>
<dbReference type="AlphaFoldDB" id="A0A840ZSN5"/>
<feature type="transmembrane region" description="Helical" evidence="1">
    <location>
        <begin position="32"/>
        <end position="53"/>
    </location>
</feature>
<dbReference type="Pfam" id="PF04964">
    <property type="entry name" value="Flp_Fap"/>
    <property type="match status" value="1"/>
</dbReference>
<protein>
    <submittedName>
        <fullName evidence="2">Pilus assembly protein Flp/PilA</fullName>
    </submittedName>
</protein>
<keyword evidence="1" id="KW-1133">Transmembrane helix</keyword>
<gene>
    <name evidence="2" type="ORF">HNR00_004890</name>
</gene>
<proteinExistence type="predicted"/>
<keyword evidence="1" id="KW-0812">Transmembrane</keyword>
<sequence>MRPISTRRIAPLVTRLHDAASRLARDTRGATMIEYSLLTAIMAAAVVACMTLFGTAMKGMFDSIVQYYTLAQ</sequence>
<accession>A0A840ZSN5</accession>